<evidence type="ECO:0000313" key="1">
    <source>
        <dbReference type="EMBL" id="PGH21803.1"/>
    </source>
</evidence>
<comment type="caution">
    <text evidence="1">The sequence shown here is derived from an EMBL/GenBank/DDBJ whole genome shotgun (WGS) entry which is preliminary data.</text>
</comment>
<organism evidence="1 2">
    <name type="scientific">Fusobacterium nucleatum subsp. polymorphum</name>
    <name type="common">Fusobacterium polymorphum</name>
    <dbReference type="NCBI Taxonomy" id="76857"/>
    <lineage>
        <taxon>Bacteria</taxon>
        <taxon>Fusobacteriati</taxon>
        <taxon>Fusobacteriota</taxon>
        <taxon>Fusobacteriia</taxon>
        <taxon>Fusobacteriales</taxon>
        <taxon>Fusobacteriaceae</taxon>
        <taxon>Fusobacterium</taxon>
    </lineage>
</organism>
<dbReference type="Proteomes" id="UP000222862">
    <property type="component" value="Unassembled WGS sequence"/>
</dbReference>
<proteinExistence type="predicted"/>
<dbReference type="EMBL" id="NJGI01000001">
    <property type="protein sequence ID" value="PGH21803.1"/>
    <property type="molecule type" value="Genomic_DNA"/>
</dbReference>
<sequence length="83" mass="9544">MGFWDSLGKLAGEVVEKGVNDLKKTAGDLRNIKEEMENYSESELVSAYKSARRRGDYKVSSTAKRLLKDNYNYDDWQIDALDF</sequence>
<name>A0A2B7YLA6_FUSNP</name>
<dbReference type="AlphaFoldDB" id="A0A2B7YLA6"/>
<accession>A0A2B7YLA6</accession>
<protein>
    <submittedName>
        <fullName evidence="1">Uncharacterized protein</fullName>
    </submittedName>
</protein>
<dbReference type="STRING" id="76857.RO02_00530"/>
<gene>
    <name evidence="1" type="ORF">RN96_00805</name>
</gene>
<evidence type="ECO:0000313" key="2">
    <source>
        <dbReference type="Proteomes" id="UP000222862"/>
    </source>
</evidence>
<reference evidence="1 2" key="1">
    <citation type="submission" date="2017-06" db="EMBL/GenBank/DDBJ databases">
        <title>Genome sequencing of Fusobacterium nucleatum subsp. polymorphum KCOM 1232 (=ChDC F37).</title>
        <authorList>
            <person name="Kook J.-K."/>
            <person name="Park S.-N."/>
            <person name="Lim Y.K."/>
            <person name="Roh H."/>
        </authorList>
    </citation>
    <scope>NUCLEOTIDE SEQUENCE [LARGE SCALE GENOMIC DNA]</scope>
    <source>
        <strain evidence="2">KCOM 1232 ( ChDC F37)</strain>
    </source>
</reference>
<dbReference type="RefSeq" id="WP_098701968.1">
    <property type="nucleotide sequence ID" value="NZ_NJGI01000001.1"/>
</dbReference>